<dbReference type="Gene3D" id="1.10.287.310">
    <property type="match status" value="1"/>
</dbReference>
<dbReference type="InterPro" id="IPR036049">
    <property type="entry name" value="Ribosomal_uL29_sf"/>
</dbReference>
<sequence length="203" mass="22610">MARIKVHELRPKYKTELLNQLKDLEAKLALLRVAKVTGGAPNMLSKIEVVRRDANVYMTGWNFTEGKFSLFPGDHAVDEGEVDIYVEQLNIYDLKKELILNVEPATTNRPGFVLEEIVEQEANDISVNVDEIVCDNGRAEGNSLVNGADHVEVMSVDPTEVKILVTNIERDLNIPEANDEANSMRVEVPLGNNGEPIELPTKC</sequence>
<dbReference type="GO" id="GO:0000463">
    <property type="term" value="P:maturation of LSU-rRNA from tricistronic rRNA transcript (SSU-rRNA, 5.8S rRNA, LSU-rRNA)"/>
    <property type="evidence" value="ECO:0007669"/>
    <property type="project" value="InterPro"/>
</dbReference>
<dbReference type="EMBL" id="JAAGAX010000002">
    <property type="protein sequence ID" value="KAF2322544.1"/>
    <property type="molecule type" value="Genomic_DNA"/>
</dbReference>
<evidence type="ECO:0000256" key="1">
    <source>
        <dbReference type="ARBA" id="ARBA00009254"/>
    </source>
</evidence>
<evidence type="ECO:0000256" key="3">
    <source>
        <dbReference type="ARBA" id="ARBA00023274"/>
    </source>
</evidence>
<comment type="caution">
    <text evidence="4">The sequence shown here is derived from an EMBL/GenBank/DDBJ whole genome shotgun (WGS) entry which is preliminary data.</text>
</comment>
<dbReference type="GO" id="GO:0003729">
    <property type="term" value="F:mRNA binding"/>
    <property type="evidence" value="ECO:0007669"/>
    <property type="project" value="TreeGrafter"/>
</dbReference>
<proteinExistence type="inferred from homology"/>
<dbReference type="NCBIfam" id="TIGR00012">
    <property type="entry name" value="L29"/>
    <property type="match status" value="1"/>
</dbReference>
<keyword evidence="2" id="KW-0689">Ribosomal protein</keyword>
<reference evidence="4 5" key="1">
    <citation type="journal article" date="2020" name="Mol. Plant">
        <title>The Chromosome-Based Rubber Tree Genome Provides New Insights into Spurge Genome Evolution and Rubber Biosynthesis.</title>
        <authorList>
            <person name="Liu J."/>
            <person name="Shi C."/>
            <person name="Shi C.C."/>
            <person name="Li W."/>
            <person name="Zhang Q.J."/>
            <person name="Zhang Y."/>
            <person name="Li K."/>
            <person name="Lu H.F."/>
            <person name="Shi C."/>
            <person name="Zhu S.T."/>
            <person name="Xiao Z.Y."/>
            <person name="Nan H."/>
            <person name="Yue Y."/>
            <person name="Zhu X.G."/>
            <person name="Wu Y."/>
            <person name="Hong X.N."/>
            <person name="Fan G.Y."/>
            <person name="Tong Y."/>
            <person name="Zhang D."/>
            <person name="Mao C.L."/>
            <person name="Liu Y.L."/>
            <person name="Hao S.J."/>
            <person name="Liu W.Q."/>
            <person name="Lv M.Q."/>
            <person name="Zhang H.B."/>
            <person name="Liu Y."/>
            <person name="Hu-Tang G.R."/>
            <person name="Wang J.P."/>
            <person name="Wang J.H."/>
            <person name="Sun Y.H."/>
            <person name="Ni S.B."/>
            <person name="Chen W.B."/>
            <person name="Zhang X.C."/>
            <person name="Jiao Y.N."/>
            <person name="Eichler E.E."/>
            <person name="Li G.H."/>
            <person name="Liu X."/>
            <person name="Gao L.Z."/>
        </authorList>
    </citation>
    <scope>NUCLEOTIDE SEQUENCE [LARGE SCALE GENOMIC DNA]</scope>
    <source>
        <strain evidence="5">cv. GT1</strain>
        <tissue evidence="4">Leaf</tissue>
    </source>
</reference>
<dbReference type="InterPro" id="IPR001854">
    <property type="entry name" value="Ribosomal_uL29"/>
</dbReference>
<dbReference type="GO" id="GO:0006412">
    <property type="term" value="P:translation"/>
    <property type="evidence" value="ECO:0007669"/>
    <property type="project" value="InterPro"/>
</dbReference>
<accession>A0A6A6NB82</accession>
<dbReference type="Pfam" id="PF00831">
    <property type="entry name" value="Ribosomal_L29"/>
    <property type="match status" value="1"/>
</dbReference>
<dbReference type="GO" id="GO:0003735">
    <property type="term" value="F:structural constituent of ribosome"/>
    <property type="evidence" value="ECO:0007669"/>
    <property type="project" value="InterPro"/>
</dbReference>
<keyword evidence="3" id="KW-0687">Ribonucleoprotein</keyword>
<dbReference type="Proteomes" id="UP000467840">
    <property type="component" value="Chromosome 11"/>
</dbReference>
<dbReference type="GO" id="GO:0022625">
    <property type="term" value="C:cytosolic large ribosomal subunit"/>
    <property type="evidence" value="ECO:0007669"/>
    <property type="project" value="InterPro"/>
</dbReference>
<evidence type="ECO:0000313" key="5">
    <source>
        <dbReference type="Proteomes" id="UP000467840"/>
    </source>
</evidence>
<dbReference type="SUPFAM" id="SSF46561">
    <property type="entry name" value="Ribosomal protein L29 (L29p)"/>
    <property type="match status" value="1"/>
</dbReference>
<comment type="similarity">
    <text evidence="1">Belongs to the universal ribosomal protein uL29 family.</text>
</comment>
<evidence type="ECO:0000313" key="4">
    <source>
        <dbReference type="EMBL" id="KAF2322544.1"/>
    </source>
</evidence>
<evidence type="ECO:0000256" key="2">
    <source>
        <dbReference type="ARBA" id="ARBA00022980"/>
    </source>
</evidence>
<name>A0A6A6NB82_HEVBR</name>
<protein>
    <submittedName>
        <fullName evidence="4">Uncharacterized protein</fullName>
    </submittedName>
</protein>
<organism evidence="4 5">
    <name type="scientific">Hevea brasiliensis</name>
    <name type="common">Para rubber tree</name>
    <name type="synonym">Siphonia brasiliensis</name>
    <dbReference type="NCBI Taxonomy" id="3981"/>
    <lineage>
        <taxon>Eukaryota</taxon>
        <taxon>Viridiplantae</taxon>
        <taxon>Streptophyta</taxon>
        <taxon>Embryophyta</taxon>
        <taxon>Tracheophyta</taxon>
        <taxon>Spermatophyta</taxon>
        <taxon>Magnoliopsida</taxon>
        <taxon>eudicotyledons</taxon>
        <taxon>Gunneridae</taxon>
        <taxon>Pentapetalae</taxon>
        <taxon>rosids</taxon>
        <taxon>fabids</taxon>
        <taxon>Malpighiales</taxon>
        <taxon>Euphorbiaceae</taxon>
        <taxon>Crotonoideae</taxon>
        <taxon>Micrandreae</taxon>
        <taxon>Hevea</taxon>
    </lineage>
</organism>
<dbReference type="AlphaFoldDB" id="A0A6A6NB82"/>
<keyword evidence="5" id="KW-1185">Reference proteome</keyword>
<dbReference type="PANTHER" id="PTHR45722:SF2">
    <property type="entry name" value="LARGE RIBOSOMAL SUBUNIT PROTEIN UL29-RELATED"/>
    <property type="match status" value="1"/>
</dbReference>
<gene>
    <name evidence="4" type="ORF">GH714_018744</name>
</gene>
<dbReference type="PANTHER" id="PTHR45722">
    <property type="entry name" value="60S RIBOSOMAL PROTEIN L35"/>
    <property type="match status" value="1"/>
</dbReference>
<dbReference type="InterPro" id="IPR045059">
    <property type="entry name" value="Ribosomal_uL29_euk"/>
</dbReference>